<dbReference type="STRING" id="403673.A0A177WQG6"/>
<keyword evidence="2 4" id="KW-0863">Zinc-finger</keyword>
<reference evidence="6 7" key="2">
    <citation type="submission" date="2016-05" db="EMBL/GenBank/DDBJ databases">
        <title>Lineage-specific infection strategies underlie the spectrum of fungal disease in amphibians.</title>
        <authorList>
            <person name="Cuomo C.A."/>
            <person name="Farrer R.A."/>
            <person name="James T."/>
            <person name="Longcore J."/>
            <person name="Birren B."/>
        </authorList>
    </citation>
    <scope>NUCLEOTIDE SEQUENCE [LARGE SCALE GENOMIC DNA]</scope>
    <source>
        <strain evidence="6 7">JEL423</strain>
    </source>
</reference>
<evidence type="ECO:0000256" key="3">
    <source>
        <dbReference type="ARBA" id="ARBA00022833"/>
    </source>
</evidence>
<protein>
    <recommendedName>
        <fullName evidence="5">RING-type domain-containing protein</fullName>
    </recommendedName>
</protein>
<organism evidence="6 7">
    <name type="scientific">Batrachochytrium dendrobatidis (strain JEL423)</name>
    <dbReference type="NCBI Taxonomy" id="403673"/>
    <lineage>
        <taxon>Eukaryota</taxon>
        <taxon>Fungi</taxon>
        <taxon>Fungi incertae sedis</taxon>
        <taxon>Chytridiomycota</taxon>
        <taxon>Chytridiomycota incertae sedis</taxon>
        <taxon>Chytridiomycetes</taxon>
        <taxon>Rhizophydiales</taxon>
        <taxon>Rhizophydiales incertae sedis</taxon>
        <taxon>Batrachochytrium</taxon>
    </lineage>
</organism>
<dbReference type="SMART" id="SM00184">
    <property type="entry name" value="RING"/>
    <property type="match status" value="1"/>
</dbReference>
<dbReference type="PANTHER" id="PTHR23041:SF78">
    <property type="entry name" value="E3 UBIQUITIN-PROTEIN LIGASE RNF4"/>
    <property type="match status" value="1"/>
</dbReference>
<dbReference type="Proteomes" id="UP000077115">
    <property type="component" value="Unassembled WGS sequence"/>
</dbReference>
<dbReference type="AlphaFoldDB" id="A0A177WQG6"/>
<dbReference type="EMBL" id="DS022306">
    <property type="protein sequence ID" value="OAJ41591.1"/>
    <property type="molecule type" value="Genomic_DNA"/>
</dbReference>
<dbReference type="PANTHER" id="PTHR23041">
    <property type="entry name" value="RING FINGER DOMAIN-CONTAINING"/>
    <property type="match status" value="1"/>
</dbReference>
<dbReference type="VEuPathDB" id="FungiDB:BDEG_25166"/>
<dbReference type="PROSITE" id="PS00518">
    <property type="entry name" value="ZF_RING_1"/>
    <property type="match status" value="1"/>
</dbReference>
<dbReference type="OrthoDB" id="6105938at2759"/>
<dbReference type="PROSITE" id="PS50089">
    <property type="entry name" value="ZF_RING_2"/>
    <property type="match status" value="1"/>
</dbReference>
<sequence length="151" mass="16835">MPPGRNSEGISGYTFHQHPQPSRIFEYTTIPHQPQVRFGAQYMPSNYMDQPTLFTHTSTSRVQPISINRALSSRDRLPTVTIPPPEPAPPPASLKCAVCLTLAGPTTQLSSTICGHIFCEECLLQSLGHDKRCPTCRKSIGRKSSYHRIYL</sequence>
<evidence type="ECO:0000256" key="2">
    <source>
        <dbReference type="ARBA" id="ARBA00022771"/>
    </source>
</evidence>
<dbReference type="Pfam" id="PF13639">
    <property type="entry name" value="zf-RING_2"/>
    <property type="match status" value="1"/>
</dbReference>
<dbReference type="InterPro" id="IPR047134">
    <property type="entry name" value="RNF4"/>
</dbReference>
<name>A0A177WQG6_BATDL</name>
<dbReference type="SUPFAM" id="SSF57850">
    <property type="entry name" value="RING/U-box"/>
    <property type="match status" value="1"/>
</dbReference>
<feature type="domain" description="RING-type" evidence="5">
    <location>
        <begin position="96"/>
        <end position="137"/>
    </location>
</feature>
<evidence type="ECO:0000256" key="4">
    <source>
        <dbReference type="PROSITE-ProRule" id="PRU00175"/>
    </source>
</evidence>
<dbReference type="Gene3D" id="3.30.40.10">
    <property type="entry name" value="Zinc/RING finger domain, C3HC4 (zinc finger)"/>
    <property type="match status" value="1"/>
</dbReference>
<reference evidence="6 7" key="1">
    <citation type="submission" date="2006-10" db="EMBL/GenBank/DDBJ databases">
        <title>The Genome Sequence of Batrachochytrium dendrobatidis JEL423.</title>
        <authorList>
            <consortium name="The Broad Institute Genome Sequencing Platform"/>
            <person name="Birren B."/>
            <person name="Lander E."/>
            <person name="Galagan J."/>
            <person name="Cuomo C."/>
            <person name="Devon K."/>
            <person name="Jaffe D."/>
            <person name="Butler J."/>
            <person name="Alvarez P."/>
            <person name="Gnerre S."/>
            <person name="Grabherr M."/>
            <person name="Kleber M."/>
            <person name="Mauceli E."/>
            <person name="Brockman W."/>
            <person name="Young S."/>
            <person name="LaButti K."/>
            <person name="Sykes S."/>
            <person name="DeCaprio D."/>
            <person name="Crawford M."/>
            <person name="Koehrsen M."/>
            <person name="Engels R."/>
            <person name="Montgomery P."/>
            <person name="Pearson M."/>
            <person name="Howarth C."/>
            <person name="Larson L."/>
            <person name="White J."/>
            <person name="O'Leary S."/>
            <person name="Kodira C."/>
            <person name="Zeng Q."/>
            <person name="Yandava C."/>
            <person name="Alvarado L."/>
            <person name="Longcore J."/>
            <person name="James T."/>
        </authorList>
    </citation>
    <scope>NUCLEOTIDE SEQUENCE [LARGE SCALE GENOMIC DNA]</scope>
    <source>
        <strain evidence="6 7">JEL423</strain>
    </source>
</reference>
<keyword evidence="1" id="KW-0479">Metal-binding</keyword>
<evidence type="ECO:0000259" key="5">
    <source>
        <dbReference type="PROSITE" id="PS50089"/>
    </source>
</evidence>
<dbReference type="InterPro" id="IPR001841">
    <property type="entry name" value="Znf_RING"/>
</dbReference>
<dbReference type="InterPro" id="IPR013083">
    <property type="entry name" value="Znf_RING/FYVE/PHD"/>
</dbReference>
<proteinExistence type="predicted"/>
<keyword evidence="3" id="KW-0862">Zinc</keyword>
<accession>A0A177WQG6</accession>
<dbReference type="eggNOG" id="ENOG502SC5Q">
    <property type="taxonomic scope" value="Eukaryota"/>
</dbReference>
<evidence type="ECO:0000313" key="6">
    <source>
        <dbReference type="EMBL" id="OAJ41591.1"/>
    </source>
</evidence>
<gene>
    <name evidence="6" type="ORF">BDEG_25166</name>
</gene>
<evidence type="ECO:0000256" key="1">
    <source>
        <dbReference type="ARBA" id="ARBA00022723"/>
    </source>
</evidence>
<evidence type="ECO:0000313" key="7">
    <source>
        <dbReference type="Proteomes" id="UP000077115"/>
    </source>
</evidence>
<dbReference type="GO" id="GO:0008270">
    <property type="term" value="F:zinc ion binding"/>
    <property type="evidence" value="ECO:0007669"/>
    <property type="project" value="UniProtKB-KW"/>
</dbReference>
<dbReference type="InterPro" id="IPR017907">
    <property type="entry name" value="Znf_RING_CS"/>
</dbReference>